<sequence length="323" mass="38023">FKEQYKLLTDFETIKKFANQVELIVNSFSQLDLFNRLQKTYRLVVQTIQCKKPYFAHNHQLKNTPLGVLTLQSDSEEGIANLFTFLLSLQGISGVAYKYQNFAFALVNIDDQWFLCDMFLETHERCFKYFMLNHIQTATLSNKRHEELIIKQTLSQRMTLDYYTTKRLNVADDEQLELLLKQQLLEDEFMVKWHVDTYQNMLLLQQKIKQICIRLQRNTQPVKIPVGIVKDDLVFGQFQPLQVSEFFEFGSLQAQFLGWVRKNVSQINKDEYIFVVDCAGLQIQKETNLIIKQNFMKAVQGKIELKVEIEWAGQFAIAKVKFE</sequence>
<reference evidence="1" key="1">
    <citation type="submission" date="2015-07" db="EMBL/GenBank/DDBJ databases">
        <title>Adaptation to a free-living lifestyle via gene acquisitions in the diplomonad Trepomonas sp. PC1.</title>
        <authorList>
            <person name="Xu F."/>
            <person name="Jerlstrom-Hultqvist J."/>
            <person name="Kolisko M."/>
            <person name="Simpson A.G.B."/>
            <person name="Roger A.J."/>
            <person name="Svard S.G."/>
            <person name="Andersson J.O."/>
        </authorList>
    </citation>
    <scope>NUCLEOTIDE SEQUENCE</scope>
    <source>
        <strain evidence="1">PC1</strain>
    </source>
</reference>
<protein>
    <submittedName>
        <fullName evidence="1">Uncharacterized protein</fullName>
    </submittedName>
</protein>
<dbReference type="AlphaFoldDB" id="A0A146JWA9"/>
<accession>A0A146JWA9</accession>
<feature type="non-terminal residue" evidence="1">
    <location>
        <position position="1"/>
    </location>
</feature>
<dbReference type="EMBL" id="GDID01007754">
    <property type="protein sequence ID" value="JAP88852.1"/>
    <property type="molecule type" value="Transcribed_RNA"/>
</dbReference>
<gene>
    <name evidence="1" type="ORF">TPC1_31653</name>
</gene>
<name>A0A146JWA9_9EUKA</name>
<evidence type="ECO:0000313" key="1">
    <source>
        <dbReference type="EMBL" id="JAP88852.1"/>
    </source>
</evidence>
<organism evidence="1">
    <name type="scientific">Trepomonas sp. PC1</name>
    <dbReference type="NCBI Taxonomy" id="1076344"/>
    <lineage>
        <taxon>Eukaryota</taxon>
        <taxon>Metamonada</taxon>
        <taxon>Diplomonadida</taxon>
        <taxon>Hexamitidae</taxon>
        <taxon>Hexamitinae</taxon>
        <taxon>Trepomonas</taxon>
    </lineage>
</organism>
<proteinExistence type="predicted"/>